<comment type="caution">
    <text evidence="7">The sequence shown here is derived from an EMBL/GenBank/DDBJ whole genome shotgun (WGS) entry which is preliminary data.</text>
</comment>
<dbReference type="AlphaFoldDB" id="A0A840XPM9"/>
<dbReference type="Pfam" id="PF06803">
    <property type="entry name" value="DUF1232"/>
    <property type="match status" value="1"/>
</dbReference>
<evidence type="ECO:0000256" key="2">
    <source>
        <dbReference type="ARBA" id="ARBA00022692"/>
    </source>
</evidence>
<evidence type="ECO:0000256" key="3">
    <source>
        <dbReference type="ARBA" id="ARBA00022989"/>
    </source>
</evidence>
<proteinExistence type="predicted"/>
<dbReference type="Proteomes" id="UP000552883">
    <property type="component" value="Unassembled WGS sequence"/>
</dbReference>
<reference evidence="7 8" key="1">
    <citation type="submission" date="2020-08" db="EMBL/GenBank/DDBJ databases">
        <title>Sequencing the genomes of 1000 actinobacteria strains.</title>
        <authorList>
            <person name="Klenk H.-P."/>
        </authorList>
    </citation>
    <scope>NUCLEOTIDE SEQUENCE [LARGE SCALE GENOMIC DNA]</scope>
    <source>
        <strain evidence="7 8">DSM 23889</strain>
    </source>
</reference>
<dbReference type="RefSeq" id="WP_153981403.1">
    <property type="nucleotide sequence ID" value="NZ_BAAANZ010000005.1"/>
</dbReference>
<feature type="compositionally biased region" description="Basic and acidic residues" evidence="5">
    <location>
        <begin position="71"/>
        <end position="81"/>
    </location>
</feature>
<sequence length="81" mass="8388">MSRRRAIIAAVLVGAAALLYGVSPLDLAPEILLGPAGLLDDAGVLIAAAVGIWKLLSGSRPAPAPAPPPEEQTRWEQKLPE</sequence>
<dbReference type="InterPro" id="IPR010652">
    <property type="entry name" value="DUF1232"/>
</dbReference>
<evidence type="ECO:0000256" key="5">
    <source>
        <dbReference type="SAM" id="MobiDB-lite"/>
    </source>
</evidence>
<gene>
    <name evidence="7" type="ORF">BJ959_001375</name>
</gene>
<evidence type="ECO:0000256" key="1">
    <source>
        <dbReference type="ARBA" id="ARBA00004127"/>
    </source>
</evidence>
<keyword evidence="2" id="KW-0812">Transmembrane</keyword>
<dbReference type="EMBL" id="JACHBS010000001">
    <property type="protein sequence ID" value="MBB5617879.1"/>
    <property type="molecule type" value="Genomic_DNA"/>
</dbReference>
<feature type="region of interest" description="Disordered" evidence="5">
    <location>
        <begin position="59"/>
        <end position="81"/>
    </location>
</feature>
<evidence type="ECO:0000313" key="7">
    <source>
        <dbReference type="EMBL" id="MBB5617879.1"/>
    </source>
</evidence>
<evidence type="ECO:0000259" key="6">
    <source>
        <dbReference type="Pfam" id="PF06803"/>
    </source>
</evidence>
<feature type="domain" description="DUF1232" evidence="6">
    <location>
        <begin position="11"/>
        <end position="46"/>
    </location>
</feature>
<evidence type="ECO:0000313" key="8">
    <source>
        <dbReference type="Proteomes" id="UP000552883"/>
    </source>
</evidence>
<name>A0A840XPM9_9MICO</name>
<protein>
    <submittedName>
        <fullName evidence="7">Uncharacterized membrane protein YkvA (DUF1232 family)</fullName>
    </submittedName>
</protein>
<evidence type="ECO:0000256" key="4">
    <source>
        <dbReference type="ARBA" id="ARBA00023136"/>
    </source>
</evidence>
<keyword evidence="4" id="KW-0472">Membrane</keyword>
<organism evidence="7 8">
    <name type="scientific">Microcella frigidaquae</name>
    <dbReference type="NCBI Taxonomy" id="424758"/>
    <lineage>
        <taxon>Bacteria</taxon>
        <taxon>Bacillati</taxon>
        <taxon>Actinomycetota</taxon>
        <taxon>Actinomycetes</taxon>
        <taxon>Micrococcales</taxon>
        <taxon>Microbacteriaceae</taxon>
        <taxon>Microcella</taxon>
    </lineage>
</organism>
<accession>A0A840XPM9</accession>
<keyword evidence="3" id="KW-1133">Transmembrane helix</keyword>
<comment type="subcellular location">
    <subcellularLocation>
        <location evidence="1">Endomembrane system</location>
        <topology evidence="1">Multi-pass membrane protein</topology>
    </subcellularLocation>
</comment>
<dbReference type="GO" id="GO:0012505">
    <property type="term" value="C:endomembrane system"/>
    <property type="evidence" value="ECO:0007669"/>
    <property type="project" value="UniProtKB-SubCell"/>
</dbReference>
<keyword evidence="8" id="KW-1185">Reference proteome</keyword>